<feature type="compositionally biased region" description="Low complexity" evidence="1">
    <location>
        <begin position="273"/>
        <end position="290"/>
    </location>
</feature>
<feature type="region of interest" description="Disordered" evidence="1">
    <location>
        <begin position="1"/>
        <end position="292"/>
    </location>
</feature>
<feature type="region of interest" description="Disordered" evidence="1">
    <location>
        <begin position="306"/>
        <end position="326"/>
    </location>
</feature>
<accession>A0A067MDB9</accession>
<dbReference type="EMBL" id="KL198048">
    <property type="protein sequence ID" value="KDQ12705.1"/>
    <property type="molecule type" value="Genomic_DNA"/>
</dbReference>
<dbReference type="AlphaFoldDB" id="A0A067MDB9"/>
<keyword evidence="3" id="KW-1185">Reference proteome</keyword>
<evidence type="ECO:0000313" key="2">
    <source>
        <dbReference type="EMBL" id="KDQ12705.1"/>
    </source>
</evidence>
<gene>
    <name evidence="2" type="ORF">BOTBODRAFT_407990</name>
</gene>
<dbReference type="HOGENOM" id="CLU_609690_0_0_1"/>
<organism evidence="2 3">
    <name type="scientific">Botryobasidium botryosum (strain FD-172 SS1)</name>
    <dbReference type="NCBI Taxonomy" id="930990"/>
    <lineage>
        <taxon>Eukaryota</taxon>
        <taxon>Fungi</taxon>
        <taxon>Dikarya</taxon>
        <taxon>Basidiomycota</taxon>
        <taxon>Agaricomycotina</taxon>
        <taxon>Agaricomycetes</taxon>
        <taxon>Cantharellales</taxon>
        <taxon>Botryobasidiaceae</taxon>
        <taxon>Botryobasidium</taxon>
    </lineage>
</organism>
<name>A0A067MDB9_BOTB1</name>
<proteinExistence type="predicted"/>
<dbReference type="Proteomes" id="UP000027195">
    <property type="component" value="Unassembled WGS sequence"/>
</dbReference>
<evidence type="ECO:0000313" key="3">
    <source>
        <dbReference type="Proteomes" id="UP000027195"/>
    </source>
</evidence>
<dbReference type="InParanoid" id="A0A067MDB9"/>
<sequence>MIHLDHPRPSSPYLDSASIYPPSDARDDARAAQWPADDIALPTDSPSATLFGHDGLQGLPQSGAPRYPQDEDMTGQGQGVARSIQKNGESTDHPGSPSPPLDARDPQPSWSAASPRSQPASPSRHAAGSRPPSGSSSPAPPGRSSPSGTKADLSNRFAEDDADPPDITPEPSMDNTAQYPSRPASPHLPNGSAQDRGFSTPASSSHSREEGDLSPKAESVTRDFGADGKAEETSSKRDARAADGVFLGEEKTGISAENPGNSLGDPTFTRNLANGPFSGASPSAPASNSGLDDAAKDAIIGSHAPRQLQPSSAPVHSPPSRQPSTLSTIVNGAASITSQSTYPFSSHGNVQSLGSALSPPESAKSSSNPKVAAILELNSELFKVCLEFDPKNVASQQERQECVSLLYIALTTGIGMPIKSTPFSVFAGLPLASSRTWRGSLRWQNRTKT</sequence>
<reference evidence="3" key="1">
    <citation type="journal article" date="2014" name="Proc. Natl. Acad. Sci. U.S.A.">
        <title>Extensive sampling of basidiomycete genomes demonstrates inadequacy of the white-rot/brown-rot paradigm for wood decay fungi.</title>
        <authorList>
            <person name="Riley R."/>
            <person name="Salamov A.A."/>
            <person name="Brown D.W."/>
            <person name="Nagy L.G."/>
            <person name="Floudas D."/>
            <person name="Held B.W."/>
            <person name="Levasseur A."/>
            <person name="Lombard V."/>
            <person name="Morin E."/>
            <person name="Otillar R."/>
            <person name="Lindquist E.A."/>
            <person name="Sun H."/>
            <person name="LaButti K.M."/>
            <person name="Schmutz J."/>
            <person name="Jabbour D."/>
            <person name="Luo H."/>
            <person name="Baker S.E."/>
            <person name="Pisabarro A.G."/>
            <person name="Walton J.D."/>
            <person name="Blanchette R.A."/>
            <person name="Henrissat B."/>
            <person name="Martin F."/>
            <person name="Cullen D."/>
            <person name="Hibbett D.S."/>
            <person name="Grigoriev I.V."/>
        </authorList>
    </citation>
    <scope>NUCLEOTIDE SEQUENCE [LARGE SCALE GENOMIC DNA]</scope>
    <source>
        <strain evidence="3">FD-172 SS1</strain>
    </source>
</reference>
<dbReference type="OrthoDB" id="2530523at2759"/>
<evidence type="ECO:0000256" key="1">
    <source>
        <dbReference type="SAM" id="MobiDB-lite"/>
    </source>
</evidence>
<feature type="compositionally biased region" description="Low complexity" evidence="1">
    <location>
        <begin position="106"/>
        <end position="137"/>
    </location>
</feature>
<feature type="compositionally biased region" description="Basic and acidic residues" evidence="1">
    <location>
        <begin position="206"/>
        <end position="241"/>
    </location>
</feature>
<protein>
    <submittedName>
        <fullName evidence="2">Uncharacterized protein</fullName>
    </submittedName>
</protein>